<dbReference type="EMBL" id="BARS01023376">
    <property type="protein sequence ID" value="GAG10819.1"/>
    <property type="molecule type" value="Genomic_DNA"/>
</dbReference>
<sequence>MGGPPPDWISTGGKTPRYPKVHFITGFAMVEMSGAQAGVDAARQQASADLSRK</sequence>
<dbReference type="AlphaFoldDB" id="X0UY99"/>
<evidence type="ECO:0000313" key="1">
    <source>
        <dbReference type="EMBL" id="GAG10819.1"/>
    </source>
</evidence>
<comment type="caution">
    <text evidence="1">The sequence shown here is derived from an EMBL/GenBank/DDBJ whole genome shotgun (WGS) entry which is preliminary data.</text>
</comment>
<accession>X0UY99</accession>
<name>X0UY99_9ZZZZ</name>
<gene>
    <name evidence="1" type="ORF">S01H1_37220</name>
</gene>
<feature type="non-terminal residue" evidence="1">
    <location>
        <position position="53"/>
    </location>
</feature>
<reference evidence="1" key="1">
    <citation type="journal article" date="2014" name="Front. Microbiol.">
        <title>High frequency of phylogenetically diverse reductive dehalogenase-homologous genes in deep subseafloor sedimentary metagenomes.</title>
        <authorList>
            <person name="Kawai M."/>
            <person name="Futagami T."/>
            <person name="Toyoda A."/>
            <person name="Takaki Y."/>
            <person name="Nishi S."/>
            <person name="Hori S."/>
            <person name="Arai W."/>
            <person name="Tsubouchi T."/>
            <person name="Morono Y."/>
            <person name="Uchiyama I."/>
            <person name="Ito T."/>
            <person name="Fujiyama A."/>
            <person name="Inagaki F."/>
            <person name="Takami H."/>
        </authorList>
    </citation>
    <scope>NUCLEOTIDE SEQUENCE</scope>
    <source>
        <strain evidence="1">Expedition CK06-06</strain>
    </source>
</reference>
<organism evidence="1">
    <name type="scientific">marine sediment metagenome</name>
    <dbReference type="NCBI Taxonomy" id="412755"/>
    <lineage>
        <taxon>unclassified sequences</taxon>
        <taxon>metagenomes</taxon>
        <taxon>ecological metagenomes</taxon>
    </lineage>
</organism>
<protein>
    <submittedName>
        <fullName evidence="1">Uncharacterized protein</fullName>
    </submittedName>
</protein>
<proteinExistence type="predicted"/>